<dbReference type="InterPro" id="IPR008914">
    <property type="entry name" value="PEBP"/>
</dbReference>
<dbReference type="EMBL" id="WBKB01000003">
    <property type="protein sequence ID" value="KAB1643618.1"/>
    <property type="molecule type" value="Genomic_DNA"/>
</dbReference>
<reference evidence="2 3" key="1">
    <citation type="submission" date="2019-09" db="EMBL/GenBank/DDBJ databases">
        <title>Phylogeny of genus Pseudoclavibacter and closely related genus.</title>
        <authorList>
            <person name="Li Y."/>
        </authorList>
    </citation>
    <scope>NUCLEOTIDE SEQUENCE [LARGE SCALE GENOMIC DNA]</scope>
    <source>
        <strain evidence="2 3">KCTC 13959</strain>
    </source>
</reference>
<evidence type="ECO:0000313" key="2">
    <source>
        <dbReference type="EMBL" id="KAB1643618.1"/>
    </source>
</evidence>
<accession>A0A7J5BEB0</accession>
<dbReference type="PANTHER" id="PTHR30289">
    <property type="entry name" value="UNCHARACTERIZED PROTEIN YBCL-RELATED"/>
    <property type="match status" value="1"/>
</dbReference>
<organism evidence="2 3">
    <name type="scientific">Gulosibacter chungangensis</name>
    <dbReference type="NCBI Taxonomy" id="979746"/>
    <lineage>
        <taxon>Bacteria</taxon>
        <taxon>Bacillati</taxon>
        <taxon>Actinomycetota</taxon>
        <taxon>Actinomycetes</taxon>
        <taxon>Micrococcales</taxon>
        <taxon>Microbacteriaceae</taxon>
        <taxon>Gulosibacter</taxon>
    </lineage>
</organism>
<dbReference type="InterPro" id="IPR036610">
    <property type="entry name" value="PEBP-like_sf"/>
</dbReference>
<dbReference type="NCBIfam" id="TIGR00481">
    <property type="entry name" value="YbhB/YbcL family Raf kinase inhibitor-like protein"/>
    <property type="match status" value="1"/>
</dbReference>
<comment type="similarity">
    <text evidence="1">Belongs to the UPF0098 family.</text>
</comment>
<comment type="caution">
    <text evidence="2">The sequence shown here is derived from an EMBL/GenBank/DDBJ whole genome shotgun (WGS) entry which is preliminary data.</text>
</comment>
<evidence type="ECO:0000313" key="3">
    <source>
        <dbReference type="Proteomes" id="UP000433493"/>
    </source>
</evidence>
<dbReference type="OrthoDB" id="9797506at2"/>
<dbReference type="InterPro" id="IPR005247">
    <property type="entry name" value="YbhB_YbcL/LppC-like"/>
</dbReference>
<dbReference type="RefSeq" id="WP_158052033.1">
    <property type="nucleotide sequence ID" value="NZ_WBKB01000003.1"/>
</dbReference>
<gene>
    <name evidence="2" type="ORF">F8O05_07010</name>
</gene>
<dbReference type="Proteomes" id="UP000433493">
    <property type="component" value="Unassembled WGS sequence"/>
</dbReference>
<name>A0A7J5BEB0_9MICO</name>
<sequence length="183" mass="19648">MTQAQSSRLPKNDPYEQVFDAPPLEVRAGSFNHGDVLPLTHVGASHGGEALSPQLSWDAVPGAKSYTVTAYDPDAPTMSGFWHWVVYNLPEDCTSIAEGVGTGDLADLPAGTALGYNEALGREFIGAAPPAGHGPHRYFFTVQALDARLDLPADLTAARVHFMLREHVIARGHIMATFEQPAE</sequence>
<evidence type="ECO:0000256" key="1">
    <source>
        <dbReference type="ARBA" id="ARBA00007120"/>
    </source>
</evidence>
<keyword evidence="3" id="KW-1185">Reference proteome</keyword>
<dbReference type="CDD" id="cd00865">
    <property type="entry name" value="PEBP_bact_arch"/>
    <property type="match status" value="1"/>
</dbReference>
<dbReference type="AlphaFoldDB" id="A0A7J5BEB0"/>
<protein>
    <submittedName>
        <fullName evidence="2">YbhB/YbcL family Raf kinase inhibitor-like protein</fullName>
    </submittedName>
</protein>
<dbReference type="Gene3D" id="3.90.280.10">
    <property type="entry name" value="PEBP-like"/>
    <property type="match status" value="1"/>
</dbReference>
<dbReference type="SUPFAM" id="SSF49777">
    <property type="entry name" value="PEBP-like"/>
    <property type="match status" value="1"/>
</dbReference>
<dbReference type="Pfam" id="PF01161">
    <property type="entry name" value="PBP"/>
    <property type="match status" value="1"/>
</dbReference>
<dbReference type="PANTHER" id="PTHR30289:SF1">
    <property type="entry name" value="PEBP (PHOSPHATIDYLETHANOLAMINE-BINDING PROTEIN) FAMILY PROTEIN"/>
    <property type="match status" value="1"/>
</dbReference>
<proteinExistence type="inferred from homology"/>